<organism evidence="3">
    <name type="scientific">bioreactor metagenome</name>
    <dbReference type="NCBI Taxonomy" id="1076179"/>
    <lineage>
        <taxon>unclassified sequences</taxon>
        <taxon>metagenomes</taxon>
        <taxon>ecological metagenomes</taxon>
    </lineage>
</organism>
<dbReference type="InterPro" id="IPR032466">
    <property type="entry name" value="Metal_Hydrolase"/>
</dbReference>
<dbReference type="EMBL" id="VSSQ01073516">
    <property type="protein sequence ID" value="MPN24606.1"/>
    <property type="molecule type" value="Genomic_DNA"/>
</dbReference>
<dbReference type="PANTHER" id="PTHR43569:SF2">
    <property type="entry name" value="AMIDOHYDROLASE-RELATED DOMAIN-CONTAINING PROTEIN"/>
    <property type="match status" value="1"/>
</dbReference>
<gene>
    <name evidence="3" type="ORF">SDC9_172007</name>
</gene>
<dbReference type="AlphaFoldDB" id="A0A645GEM8"/>
<comment type="caution">
    <text evidence="3">The sequence shown here is derived from an EMBL/GenBank/DDBJ whole genome shotgun (WGS) entry which is preliminary data.</text>
</comment>
<evidence type="ECO:0000313" key="3">
    <source>
        <dbReference type="EMBL" id="MPN24606.1"/>
    </source>
</evidence>
<dbReference type="SUPFAM" id="SSF51556">
    <property type="entry name" value="Metallo-dependent hydrolases"/>
    <property type="match status" value="1"/>
</dbReference>
<feature type="domain" description="Amidohydrolase-related" evidence="2">
    <location>
        <begin position="22"/>
        <end position="120"/>
    </location>
</feature>
<reference evidence="3" key="1">
    <citation type="submission" date="2019-08" db="EMBL/GenBank/DDBJ databases">
        <authorList>
            <person name="Kucharzyk K."/>
            <person name="Murdoch R.W."/>
            <person name="Higgins S."/>
            <person name="Loffler F."/>
        </authorList>
    </citation>
    <scope>NUCLEOTIDE SEQUENCE</scope>
</reference>
<dbReference type="Pfam" id="PF04909">
    <property type="entry name" value="Amidohydro_2"/>
    <property type="match status" value="1"/>
</dbReference>
<evidence type="ECO:0000259" key="2">
    <source>
        <dbReference type="Pfam" id="PF04909"/>
    </source>
</evidence>
<name>A0A645GEM8_9ZZZZ</name>
<dbReference type="InterPro" id="IPR052350">
    <property type="entry name" value="Metallo-dep_Lactonases"/>
</dbReference>
<dbReference type="GO" id="GO:0016787">
    <property type="term" value="F:hydrolase activity"/>
    <property type="evidence" value="ECO:0007669"/>
    <property type="project" value="InterPro"/>
</dbReference>
<proteinExistence type="inferred from homology"/>
<accession>A0A645GEM8</accession>
<dbReference type="Gene3D" id="3.20.20.140">
    <property type="entry name" value="Metal-dependent hydrolases"/>
    <property type="match status" value="1"/>
</dbReference>
<protein>
    <recommendedName>
        <fullName evidence="2">Amidohydrolase-related domain-containing protein</fullName>
    </recommendedName>
</protein>
<comment type="similarity">
    <text evidence="1">Belongs to the metallo-dependent hydrolases superfamily.</text>
</comment>
<dbReference type="PANTHER" id="PTHR43569">
    <property type="entry name" value="AMIDOHYDROLASE"/>
    <property type="match status" value="1"/>
</dbReference>
<sequence>MGIVNPTIIAKTSLTEEEKKYKETWINNIQQLASLGNVWCKISGLNPVGDWSDELLKPTIDFVIDAFGEDKIMFASNYPVCNVSTYAHPWIKSLIRITNVRGKILQNKLFYDNAKKLYKI</sequence>
<dbReference type="InterPro" id="IPR006680">
    <property type="entry name" value="Amidohydro-rel"/>
</dbReference>
<evidence type="ECO:0000256" key="1">
    <source>
        <dbReference type="ARBA" id="ARBA00038310"/>
    </source>
</evidence>